<feature type="compositionally biased region" description="Low complexity" evidence="1">
    <location>
        <begin position="919"/>
        <end position="957"/>
    </location>
</feature>
<dbReference type="PANTHER" id="PTHR33416">
    <property type="entry name" value="NUCLEAR PORE COMPLEX PROTEIN NUP1"/>
    <property type="match status" value="1"/>
</dbReference>
<dbReference type="ExpressionAtlas" id="G7IDI6">
    <property type="expression patterns" value="differential"/>
</dbReference>
<feature type="region of interest" description="Disordered" evidence="1">
    <location>
        <begin position="1235"/>
        <end position="1281"/>
    </location>
</feature>
<reference evidence="4" key="3">
    <citation type="submission" date="2015-04" db="UniProtKB">
        <authorList>
            <consortium name="EnsemblPlants"/>
        </authorList>
    </citation>
    <scope>IDENTIFICATION</scope>
    <source>
        <strain evidence="4">cv. Jemalong A17</strain>
    </source>
</reference>
<feature type="compositionally biased region" description="Polar residues" evidence="1">
    <location>
        <begin position="704"/>
        <end position="716"/>
    </location>
</feature>
<accession>G7IDI6</accession>
<evidence type="ECO:0000313" key="4">
    <source>
        <dbReference type="EnsemblPlants" id="AES60117"/>
    </source>
</evidence>
<protein>
    <recommendedName>
        <fullName evidence="6">Nuclear pore complex protein NUP1-like</fullName>
    </recommendedName>
</protein>
<dbReference type="KEGG" id="mtr:11419842"/>
<feature type="region of interest" description="Disordered" evidence="1">
    <location>
        <begin position="1"/>
        <end position="45"/>
    </location>
</feature>
<dbReference type="GO" id="GO:0016973">
    <property type="term" value="P:poly(A)+ mRNA export from nucleus"/>
    <property type="evidence" value="ECO:0000318"/>
    <property type="project" value="GO_Central"/>
</dbReference>
<reference evidence="2 5" key="2">
    <citation type="journal article" date="2014" name="BMC Genomics">
        <title>An improved genome release (version Mt4.0) for the model legume Medicago truncatula.</title>
        <authorList>
            <person name="Tang H."/>
            <person name="Krishnakumar V."/>
            <person name="Bidwell S."/>
            <person name="Rosen B."/>
            <person name="Chan A."/>
            <person name="Zhou S."/>
            <person name="Gentzbittel L."/>
            <person name="Childs K.L."/>
            <person name="Yandell M."/>
            <person name="Gundlach H."/>
            <person name="Mayer K.F."/>
            <person name="Schwartz D.C."/>
            <person name="Town C.D."/>
        </authorList>
    </citation>
    <scope>GENOME REANNOTATION</scope>
    <source>
        <strain evidence="4 5">cv. Jemalong A17</strain>
    </source>
</reference>
<keyword evidence="5" id="KW-1185">Reference proteome</keyword>
<feature type="compositionally biased region" description="Low complexity" evidence="1">
    <location>
        <begin position="1033"/>
        <end position="1054"/>
    </location>
</feature>
<feature type="compositionally biased region" description="Polar residues" evidence="1">
    <location>
        <begin position="462"/>
        <end position="472"/>
    </location>
</feature>
<dbReference type="PANTHER" id="PTHR33416:SF20">
    <property type="entry name" value="NUCLEAR PORE COMPLEX PROTEIN NUP1"/>
    <property type="match status" value="1"/>
</dbReference>
<dbReference type="EnsemblPlants" id="AES60117">
    <property type="protein sequence ID" value="AES60117"/>
    <property type="gene ID" value="MTR_1g040610"/>
</dbReference>
<evidence type="ECO:0008006" key="6">
    <source>
        <dbReference type="Google" id="ProtNLM"/>
    </source>
</evidence>
<reference evidence="2 5" key="1">
    <citation type="journal article" date="2011" name="Nature">
        <title>The Medicago genome provides insight into the evolution of rhizobial symbioses.</title>
        <authorList>
            <person name="Young N.D."/>
            <person name="Debelle F."/>
            <person name="Oldroyd G.E."/>
            <person name="Geurts R."/>
            <person name="Cannon S.B."/>
            <person name="Udvardi M.K."/>
            <person name="Benedito V.A."/>
            <person name="Mayer K.F."/>
            <person name="Gouzy J."/>
            <person name="Schoof H."/>
            <person name="Van de Peer Y."/>
            <person name="Proost S."/>
            <person name="Cook D.R."/>
            <person name="Meyers B.C."/>
            <person name="Spannagl M."/>
            <person name="Cheung F."/>
            <person name="De Mita S."/>
            <person name="Krishnakumar V."/>
            <person name="Gundlach H."/>
            <person name="Zhou S."/>
            <person name="Mudge J."/>
            <person name="Bharti A.K."/>
            <person name="Murray J.D."/>
            <person name="Naoumkina M.A."/>
            <person name="Rosen B."/>
            <person name="Silverstein K.A."/>
            <person name="Tang H."/>
            <person name="Rombauts S."/>
            <person name="Zhao P.X."/>
            <person name="Zhou P."/>
            <person name="Barbe V."/>
            <person name="Bardou P."/>
            <person name="Bechner M."/>
            <person name="Bellec A."/>
            <person name="Berger A."/>
            <person name="Berges H."/>
            <person name="Bidwell S."/>
            <person name="Bisseling T."/>
            <person name="Choisne N."/>
            <person name="Couloux A."/>
            <person name="Denny R."/>
            <person name="Deshpande S."/>
            <person name="Dai X."/>
            <person name="Doyle J.J."/>
            <person name="Dudez A.M."/>
            <person name="Farmer A.D."/>
            <person name="Fouteau S."/>
            <person name="Franken C."/>
            <person name="Gibelin C."/>
            <person name="Gish J."/>
            <person name="Goldstein S."/>
            <person name="Gonzalez A.J."/>
            <person name="Green P.J."/>
            <person name="Hallab A."/>
            <person name="Hartog M."/>
            <person name="Hua A."/>
            <person name="Humphray S.J."/>
            <person name="Jeong D.H."/>
            <person name="Jing Y."/>
            <person name="Jocker A."/>
            <person name="Kenton S.M."/>
            <person name="Kim D.J."/>
            <person name="Klee K."/>
            <person name="Lai H."/>
            <person name="Lang C."/>
            <person name="Lin S."/>
            <person name="Macmil S.L."/>
            <person name="Magdelenat G."/>
            <person name="Matthews L."/>
            <person name="McCorrison J."/>
            <person name="Monaghan E.L."/>
            <person name="Mun J.H."/>
            <person name="Najar F.Z."/>
            <person name="Nicholson C."/>
            <person name="Noirot C."/>
            <person name="O'Bleness M."/>
            <person name="Paule C.R."/>
            <person name="Poulain J."/>
            <person name="Prion F."/>
            <person name="Qin B."/>
            <person name="Qu C."/>
            <person name="Retzel E.F."/>
            <person name="Riddle C."/>
            <person name="Sallet E."/>
            <person name="Samain S."/>
            <person name="Samson N."/>
            <person name="Sanders I."/>
            <person name="Saurat O."/>
            <person name="Scarpelli C."/>
            <person name="Schiex T."/>
            <person name="Segurens B."/>
            <person name="Severin A.J."/>
            <person name="Sherrier D.J."/>
            <person name="Shi R."/>
            <person name="Sims S."/>
            <person name="Singer S.R."/>
            <person name="Sinharoy S."/>
            <person name="Sterck L."/>
            <person name="Viollet A."/>
            <person name="Wang B.B."/>
            <person name="Wang K."/>
            <person name="Wang M."/>
            <person name="Wang X."/>
            <person name="Warfsmann J."/>
            <person name="Weissenbach J."/>
            <person name="White D.D."/>
            <person name="White J.D."/>
            <person name="Wiley G.B."/>
            <person name="Wincker P."/>
            <person name="Xing Y."/>
            <person name="Yang L."/>
            <person name="Yao Z."/>
            <person name="Ying F."/>
            <person name="Zhai J."/>
            <person name="Zhou L."/>
            <person name="Zuber A."/>
            <person name="Denarie J."/>
            <person name="Dixon R.A."/>
            <person name="May G.D."/>
            <person name="Schwartz D.C."/>
            <person name="Rogers J."/>
            <person name="Quetier F."/>
            <person name="Town C.D."/>
            <person name="Roe B.A."/>
        </authorList>
    </citation>
    <scope>NUCLEOTIDE SEQUENCE [LARGE SCALE GENOMIC DNA]</scope>
    <source>
        <strain evidence="2">A17</strain>
        <strain evidence="4 5">cv. Jemalong A17</strain>
    </source>
</reference>
<reference evidence="3" key="4">
    <citation type="journal article" date="2018" name="Nat. Plants">
        <title>Whole-genome landscape of Medicago truncatula symbiotic genes.</title>
        <authorList>
            <person name="Pecrix Y."/>
            <person name="Gamas P."/>
            <person name="Carrere S."/>
        </authorList>
    </citation>
    <scope>NUCLEOTIDE SEQUENCE</scope>
    <source>
        <tissue evidence="3">Leaves</tissue>
    </source>
</reference>
<evidence type="ECO:0000313" key="3">
    <source>
        <dbReference type="EMBL" id="RHN78844.1"/>
    </source>
</evidence>
<dbReference type="Gramene" id="rna2505">
    <property type="protein sequence ID" value="RHN78844.1"/>
    <property type="gene ID" value="gene2505"/>
</dbReference>
<feature type="region of interest" description="Disordered" evidence="1">
    <location>
        <begin position="919"/>
        <end position="964"/>
    </location>
</feature>
<evidence type="ECO:0000313" key="2">
    <source>
        <dbReference type="EMBL" id="AES60117.2"/>
    </source>
</evidence>
<dbReference type="eggNOG" id="KOG0845">
    <property type="taxonomic scope" value="Eukaryota"/>
</dbReference>
<dbReference type="Proteomes" id="UP000002051">
    <property type="component" value="Unassembled WGS sequence"/>
</dbReference>
<feature type="region of interest" description="Disordered" evidence="1">
    <location>
        <begin position="406"/>
        <end position="432"/>
    </location>
</feature>
<dbReference type="STRING" id="3880.G7IDI6"/>
<feature type="region of interest" description="Disordered" evidence="1">
    <location>
        <begin position="446"/>
        <end position="472"/>
    </location>
</feature>
<organism evidence="2 5">
    <name type="scientific">Medicago truncatula</name>
    <name type="common">Barrel medic</name>
    <name type="synonym">Medicago tribuloides</name>
    <dbReference type="NCBI Taxonomy" id="3880"/>
    <lineage>
        <taxon>Eukaryota</taxon>
        <taxon>Viridiplantae</taxon>
        <taxon>Streptophyta</taxon>
        <taxon>Embryophyta</taxon>
        <taxon>Tracheophyta</taxon>
        <taxon>Spermatophyta</taxon>
        <taxon>Magnoliopsida</taxon>
        <taxon>eudicotyledons</taxon>
        <taxon>Gunneridae</taxon>
        <taxon>Pentapetalae</taxon>
        <taxon>rosids</taxon>
        <taxon>fabids</taxon>
        <taxon>Fabales</taxon>
        <taxon>Fabaceae</taxon>
        <taxon>Papilionoideae</taxon>
        <taxon>50 kb inversion clade</taxon>
        <taxon>NPAAA clade</taxon>
        <taxon>Hologalegina</taxon>
        <taxon>IRL clade</taxon>
        <taxon>Trifolieae</taxon>
        <taxon>Medicago</taxon>
    </lineage>
</organism>
<accession>A0A0C3ULY0</accession>
<dbReference type="GO" id="GO:0005635">
    <property type="term" value="C:nuclear envelope"/>
    <property type="evidence" value="ECO:0000318"/>
    <property type="project" value="GO_Central"/>
</dbReference>
<gene>
    <name evidence="4" type="primary">11419842</name>
    <name evidence="2" type="ordered locus">MTR_1g040610</name>
    <name evidence="3" type="ORF">MtrunA17_Chr1g0170381</name>
</gene>
<sequence length="1281" mass="133489">MATAREENGYENGGGGYGKFRKRPFKRTQTTPYDRPPTALRNPNQNNGWLSKLIDPAQRLITYSAHKLFSSVFRKRLNPPPPSETVQEARGNRQEAAIFVANESSGQQQRILGESSDQINLSDGVGLPELEEVLKQKTFTRSEIDHLVELMHSRSVDTAVREEGNKTEAVPLESMLPLNQKEEYPRTPAVENGIKIHPFSTSHATSSVSVEDVASPVQLAKAYIGSRPSKVSPSMLSMQSPTGEDSTLIKGHHFAQKSPVMSVVPRAINHARVYENGFLTPRSRGRSVIYNMARTPYPRVYPDSTPKGAGVGVENGPSSSSQHALDHGVLSGTKQGGLKRRSTVLENDIGSFGPIRRIRHKASLLSSKGLTLTNSDIPVSINSGGIDVVQQPSSSMQKPILTGEVKHSRTKSSAENDHTMPNSSFPPLPSKSSEMASKILQQVDKMVSPKEKSSVLRLPHVSDNSPSKLSSSMLRGQALRSMETVDSSKLLDNLHDNELNGTLRSLSASNQKLTSKISKVENGLKPVSPNDGLIPAVTGSDSPVPRNQVISIGKSRDSSDPPSKKRAFCMSAHEDYLELDDDDDAYPNENASPFSTPAAEKTTFAIEKPVQETLLGSSAVSSSKSFIADGKLRNADGSIVDEKVDTPTPITSSIVAGSTAKPNTGSVKASTHTIFDSDKSTPNGLAANPHLFNLGKSFVPSTELSGADAQSKSTELSGADAQSKESTKAGSIFGLDKAAPSKETGADASSFNFGFNKNIDSVPQVPFTFSSLVGGESTFSKFGGASDSKLSSISSFTAAGDVDSVPKVLESDNADAKTNIVSGFPAQLSEPSAASTSLSTSTPNVFTSGNISSQNNGFAASSPTFSSPFLPVVTNNFTSQNMFSSSTLATSSSSISAPATFSTSMTTSTIAVNVSSSSSSSASVTTSSSPTTSLFKAGSTPLPSSVSLPVSSSGSEPVETKGGQNAGIGIFGFSSSATSANSQSQIQGSVFGSTISGSTVGTLAPSATSGFATSTQSQPVVFGSSSSSPLFGQTGNTSFSSGSSSAPSSSPATNVLNSGTASGQSTPASSSEAIPVSSNNGTSSTLFGAPIWQPSKSSPFGAPFSSSLSSSSASTSEFSFGASTPVASTSSPMVFGSSTGASVPQFSFTSAAANTNAQPAFGNPSPVFPFGSASVNNDQTSMEDSMAEDTFQATPPVTPVFGQQPVPVQSNFVFGGQQNIAPQNPFQFGGQQNIAPQNPSPFQASGSLEFNAGGSFSLGTGGVDKSGRKRISIKHNRQRKK</sequence>
<feature type="region of interest" description="Disordered" evidence="1">
    <location>
        <begin position="704"/>
        <end position="723"/>
    </location>
</feature>
<evidence type="ECO:0000256" key="1">
    <source>
        <dbReference type="SAM" id="MobiDB-lite"/>
    </source>
</evidence>
<name>G7IDI6_MEDTR</name>
<feature type="region of interest" description="Disordered" evidence="1">
    <location>
        <begin position="537"/>
        <end position="566"/>
    </location>
</feature>
<feature type="compositionally biased region" description="Polar residues" evidence="1">
    <location>
        <begin position="1055"/>
        <end position="1079"/>
    </location>
</feature>
<dbReference type="OrthoDB" id="653468at2759"/>
<feature type="compositionally biased region" description="Basic and acidic residues" evidence="1">
    <location>
        <begin position="406"/>
        <end position="418"/>
    </location>
</feature>
<feature type="compositionally biased region" description="Basic residues" evidence="1">
    <location>
        <begin position="1267"/>
        <end position="1281"/>
    </location>
</feature>
<proteinExistence type="predicted"/>
<dbReference type="GO" id="GO:0071763">
    <property type="term" value="P:nuclear membrane organization"/>
    <property type="evidence" value="ECO:0000318"/>
    <property type="project" value="GO_Central"/>
</dbReference>
<feature type="compositionally biased region" description="Polar residues" evidence="1">
    <location>
        <begin position="1235"/>
        <end position="1248"/>
    </location>
</feature>
<evidence type="ECO:0000313" key="5">
    <source>
        <dbReference type="Proteomes" id="UP000002051"/>
    </source>
</evidence>
<dbReference type="PaxDb" id="3880-AES60117"/>
<dbReference type="Proteomes" id="UP000265566">
    <property type="component" value="Chromosome 1"/>
</dbReference>
<feature type="compositionally biased region" description="Basic and acidic residues" evidence="1">
    <location>
        <begin position="554"/>
        <end position="563"/>
    </location>
</feature>
<dbReference type="EMBL" id="CM001217">
    <property type="protein sequence ID" value="AES60117.2"/>
    <property type="molecule type" value="Genomic_DNA"/>
</dbReference>
<dbReference type="EMBL" id="PSQE01000001">
    <property type="protein sequence ID" value="RHN78844.1"/>
    <property type="molecule type" value="Genomic_DNA"/>
</dbReference>
<feature type="region of interest" description="Disordered" evidence="1">
    <location>
        <begin position="301"/>
        <end position="342"/>
    </location>
</feature>
<dbReference type="HOGENOM" id="CLU_006995_1_0_1"/>
<feature type="region of interest" description="Disordered" evidence="1">
    <location>
        <begin position="1033"/>
        <end position="1079"/>
    </location>
</feature>